<dbReference type="GO" id="GO:0019774">
    <property type="term" value="C:proteasome core complex, beta-subunit complex"/>
    <property type="evidence" value="ECO:0007669"/>
    <property type="project" value="UniProtKB-UniRule"/>
</dbReference>
<dbReference type="CDD" id="cd03760">
    <property type="entry name" value="proteasome_beta_type_4"/>
    <property type="match status" value="1"/>
</dbReference>
<dbReference type="GO" id="GO:0051603">
    <property type="term" value="P:proteolysis involved in protein catabolic process"/>
    <property type="evidence" value="ECO:0007669"/>
    <property type="project" value="InterPro"/>
</dbReference>
<dbReference type="PIRSF" id="PIRSF001213">
    <property type="entry name" value="Psome_endopept_beta"/>
    <property type="match status" value="1"/>
</dbReference>
<comment type="similarity">
    <text evidence="6">Belongs to the peptidase T1B family.</text>
</comment>
<dbReference type="InterPro" id="IPR029055">
    <property type="entry name" value="Ntn_hydrolases_N"/>
</dbReference>
<dbReference type="SUPFAM" id="SSF56235">
    <property type="entry name" value="N-terminal nucleophile aminohydrolases (Ntn hydrolases)"/>
    <property type="match status" value="1"/>
</dbReference>
<protein>
    <recommendedName>
        <fullName evidence="6">Proteasome subunit beta</fullName>
    </recommendedName>
</protein>
<dbReference type="PROSITE" id="PS51476">
    <property type="entry name" value="PROTEASOME_BETA_2"/>
    <property type="match status" value="1"/>
</dbReference>
<evidence type="ECO:0000256" key="2">
    <source>
        <dbReference type="ARBA" id="ARBA00022942"/>
    </source>
</evidence>
<proteinExistence type="inferred from homology"/>
<dbReference type="InterPro" id="IPR023333">
    <property type="entry name" value="Proteasome_suB-type"/>
</dbReference>
<dbReference type="GO" id="GO:0005634">
    <property type="term" value="C:nucleus"/>
    <property type="evidence" value="ECO:0007669"/>
    <property type="project" value="UniProtKB-SubCell"/>
</dbReference>
<evidence type="ECO:0000256" key="1">
    <source>
        <dbReference type="ARBA" id="ARBA00022490"/>
    </source>
</evidence>
<dbReference type="PANTHER" id="PTHR32194:SF6">
    <property type="entry name" value="PROTEASOME SUBUNIT BETA"/>
    <property type="match status" value="1"/>
</dbReference>
<comment type="subcellular location">
    <subcellularLocation>
        <location evidence="6">Cytoplasm</location>
    </subcellularLocation>
    <subcellularLocation>
        <location evidence="6">Nucleus</location>
    </subcellularLocation>
</comment>
<dbReference type="EMBL" id="OB661936">
    <property type="protein sequence ID" value="CAD7229205.1"/>
    <property type="molecule type" value="Genomic_DNA"/>
</dbReference>
<dbReference type="GO" id="GO:0005737">
    <property type="term" value="C:cytoplasm"/>
    <property type="evidence" value="ECO:0007669"/>
    <property type="project" value="UniProtKB-SubCell"/>
</dbReference>
<dbReference type="OrthoDB" id="7854943at2759"/>
<evidence type="ECO:0000256" key="3">
    <source>
        <dbReference type="ARBA" id="ARBA00023242"/>
    </source>
</evidence>
<dbReference type="AlphaFoldDB" id="A0A7R8WCN7"/>
<evidence type="ECO:0000256" key="4">
    <source>
        <dbReference type="ARBA" id="ARBA00024953"/>
    </source>
</evidence>
<dbReference type="InterPro" id="IPR001353">
    <property type="entry name" value="Proteasome_sua/b"/>
</dbReference>
<reference evidence="7" key="1">
    <citation type="submission" date="2020-11" db="EMBL/GenBank/DDBJ databases">
        <authorList>
            <person name="Tran Van P."/>
        </authorList>
    </citation>
    <scope>NUCLEOTIDE SEQUENCE</scope>
</reference>
<sequence length="221" mass="24472">MLFNSSRNPITTAASVVGIQFKDGIVIAADVLASYGSLARFRACPRLMKINDCTVLGAGGDYADFQYLKDIIDSKIIEENNHADGFGLKPESLHCWLTRILYNRRSKFDPFWNILVVGGMQDGKPYLGYVDKLGTAFTAPQIASGFGTHLSLPILRDAAEKNPNMTAEEAQKVIKDCIRILYYRDARAFPKFQIATVTSKGAEISEVMEIDSDWSVGHLVK</sequence>
<comment type="subunit">
    <text evidence="5">The 26S proteasome consists of a 20S proteasome core and two 19S regulatory subunits. The 20S proteasome core is composed of 28 subunits that are arranged in four stacked rings, resulting in a barrel-shaped structure. The two end rings are each formed by seven alpha subunits, and the two central rings are each formed by seven beta subunits. The catalytic chamber with the active sites is on the inside of the barrel.</text>
</comment>
<keyword evidence="1 6" id="KW-0963">Cytoplasm</keyword>
<dbReference type="InterPro" id="IPR016050">
    <property type="entry name" value="Proteasome_bsu_CS"/>
</dbReference>
<evidence type="ECO:0000256" key="5">
    <source>
        <dbReference type="ARBA" id="ARBA00026071"/>
    </source>
</evidence>
<comment type="function">
    <text evidence="4">Non-catalytic component of the proteasome, a multicatalytic proteinase complex which is characterized by its ability to cleave peptides with Arg, Phe, Tyr, Leu, and Glu adjacent to the leaving group at neutral or slightly basic pH. The proteasome has an ATP-dependent proteolytic activity.</text>
</comment>
<name>A0A7R8WCN7_9CRUS</name>
<dbReference type="Gene3D" id="3.60.20.10">
    <property type="entry name" value="Glutamine Phosphoribosylpyrophosphate, subunit 1, domain 1"/>
    <property type="match status" value="1"/>
</dbReference>
<keyword evidence="3 6" id="KW-0539">Nucleus</keyword>
<organism evidence="7">
    <name type="scientific">Cyprideis torosa</name>
    <dbReference type="NCBI Taxonomy" id="163714"/>
    <lineage>
        <taxon>Eukaryota</taxon>
        <taxon>Metazoa</taxon>
        <taxon>Ecdysozoa</taxon>
        <taxon>Arthropoda</taxon>
        <taxon>Crustacea</taxon>
        <taxon>Oligostraca</taxon>
        <taxon>Ostracoda</taxon>
        <taxon>Podocopa</taxon>
        <taxon>Podocopida</taxon>
        <taxon>Cytherocopina</taxon>
        <taxon>Cytheroidea</taxon>
        <taxon>Cytherideidae</taxon>
        <taxon>Cyprideis</taxon>
    </lineage>
</organism>
<dbReference type="PROSITE" id="PS00854">
    <property type="entry name" value="PROTEASOME_BETA_1"/>
    <property type="match status" value="1"/>
</dbReference>
<evidence type="ECO:0000256" key="6">
    <source>
        <dbReference type="PIRNR" id="PIRNR001213"/>
    </source>
</evidence>
<accession>A0A7R8WCN7</accession>
<dbReference type="PANTHER" id="PTHR32194">
    <property type="entry name" value="METALLOPROTEASE TLDD"/>
    <property type="match status" value="1"/>
</dbReference>
<evidence type="ECO:0000313" key="7">
    <source>
        <dbReference type="EMBL" id="CAD7229205.1"/>
    </source>
</evidence>
<dbReference type="Pfam" id="PF00227">
    <property type="entry name" value="Proteasome"/>
    <property type="match status" value="1"/>
</dbReference>
<keyword evidence="2 6" id="KW-0647">Proteasome</keyword>
<dbReference type="FunFam" id="3.60.20.10:FF:000014">
    <property type="entry name" value="Proteasome subunit beta type-7"/>
    <property type="match status" value="1"/>
</dbReference>
<dbReference type="InterPro" id="IPR016295">
    <property type="entry name" value="Proteasome_beta4"/>
</dbReference>
<gene>
    <name evidence="7" type="ORF">CTOB1V02_LOCUS7078</name>
</gene>